<dbReference type="InterPro" id="IPR036505">
    <property type="entry name" value="Amidase/PGRP_sf"/>
</dbReference>
<keyword evidence="2" id="KW-1185">Reference proteome</keyword>
<organism evidence="1 2">
    <name type="scientific">Megasphaera hexanoica</name>
    <dbReference type="NCBI Taxonomy" id="1675036"/>
    <lineage>
        <taxon>Bacteria</taxon>
        <taxon>Bacillati</taxon>
        <taxon>Bacillota</taxon>
        <taxon>Negativicutes</taxon>
        <taxon>Veillonellales</taxon>
        <taxon>Veillonellaceae</taxon>
        <taxon>Megasphaera</taxon>
    </lineage>
</organism>
<dbReference type="EMBL" id="JBIEKR010000007">
    <property type="protein sequence ID" value="MFG6273320.1"/>
    <property type="molecule type" value="Genomic_DNA"/>
</dbReference>
<evidence type="ECO:0000313" key="1">
    <source>
        <dbReference type="EMBL" id="MFG6273320.1"/>
    </source>
</evidence>
<name>A0ABW7DPL6_9FIRM</name>
<sequence length="113" mass="13258">MNLKYKEREDTNMIRVLFEPKNMSIKDIYKKQRREGLFNIGYHFIILPNGEVAEGVPFYAYADYRLSHVRDSVYCLLVGVDNKDHITDGQRKALQQVHVLHKLPVFFGDNDNV</sequence>
<evidence type="ECO:0000313" key="2">
    <source>
        <dbReference type="Proteomes" id="UP001605989"/>
    </source>
</evidence>
<accession>A0ABW7DPL6</accession>
<dbReference type="Proteomes" id="UP001605989">
    <property type="component" value="Unassembled WGS sequence"/>
</dbReference>
<dbReference type="SUPFAM" id="SSF55846">
    <property type="entry name" value="N-acetylmuramoyl-L-alanine amidase-like"/>
    <property type="match status" value="1"/>
</dbReference>
<protein>
    <submittedName>
        <fullName evidence="1">Uncharacterized protein</fullName>
    </submittedName>
</protein>
<comment type="caution">
    <text evidence="1">The sequence shown here is derived from an EMBL/GenBank/DDBJ whole genome shotgun (WGS) entry which is preliminary data.</text>
</comment>
<gene>
    <name evidence="1" type="ORF">ACGTZG_08985</name>
</gene>
<dbReference type="Gene3D" id="3.40.80.10">
    <property type="entry name" value="Peptidoglycan recognition protein-like"/>
    <property type="match status" value="1"/>
</dbReference>
<reference evidence="1 2" key="1">
    <citation type="submission" date="2024-10" db="EMBL/GenBank/DDBJ databases">
        <authorList>
            <person name="Sang B.-I."/>
            <person name="Prabhaharan D."/>
        </authorList>
    </citation>
    <scope>NUCLEOTIDE SEQUENCE [LARGE SCALE GENOMIC DNA]</scope>
    <source>
        <strain evidence="1 2">MH</strain>
    </source>
</reference>
<proteinExistence type="predicted"/>
<dbReference type="RefSeq" id="WP_162816234.1">
    <property type="nucleotide sequence ID" value="NZ_CP011940.1"/>
</dbReference>